<evidence type="ECO:0000313" key="3">
    <source>
        <dbReference type="Proteomes" id="UP000308730"/>
    </source>
</evidence>
<dbReference type="AlphaFoldDB" id="A0A4S4MTK6"/>
<feature type="compositionally biased region" description="Polar residues" evidence="1">
    <location>
        <begin position="551"/>
        <end position="578"/>
    </location>
</feature>
<feature type="region of interest" description="Disordered" evidence="1">
    <location>
        <begin position="1"/>
        <end position="29"/>
    </location>
</feature>
<keyword evidence="3" id="KW-1185">Reference proteome</keyword>
<comment type="caution">
    <text evidence="2">The sequence shown here is derived from an EMBL/GenBank/DDBJ whole genome shotgun (WGS) entry which is preliminary data.</text>
</comment>
<accession>A0A4S4MTK6</accession>
<feature type="compositionally biased region" description="Polar residues" evidence="1">
    <location>
        <begin position="266"/>
        <end position="294"/>
    </location>
</feature>
<name>A0A4S4MTK6_9APHY</name>
<feature type="region of interest" description="Disordered" evidence="1">
    <location>
        <begin position="221"/>
        <end position="327"/>
    </location>
</feature>
<proteinExistence type="predicted"/>
<dbReference type="Proteomes" id="UP000308730">
    <property type="component" value="Unassembled WGS sequence"/>
</dbReference>
<organism evidence="2 3">
    <name type="scientific">Antrodiella citrinella</name>
    <dbReference type="NCBI Taxonomy" id="2447956"/>
    <lineage>
        <taxon>Eukaryota</taxon>
        <taxon>Fungi</taxon>
        <taxon>Dikarya</taxon>
        <taxon>Basidiomycota</taxon>
        <taxon>Agaricomycotina</taxon>
        <taxon>Agaricomycetes</taxon>
        <taxon>Polyporales</taxon>
        <taxon>Steccherinaceae</taxon>
        <taxon>Antrodiella</taxon>
    </lineage>
</organism>
<evidence type="ECO:0008006" key="4">
    <source>
        <dbReference type="Google" id="ProtNLM"/>
    </source>
</evidence>
<evidence type="ECO:0000256" key="1">
    <source>
        <dbReference type="SAM" id="MobiDB-lite"/>
    </source>
</evidence>
<dbReference type="OrthoDB" id="2802262at2759"/>
<reference evidence="2 3" key="1">
    <citation type="submission" date="2019-02" db="EMBL/GenBank/DDBJ databases">
        <title>Genome sequencing of the rare red list fungi Antrodiella citrinella (Flaviporus citrinellus).</title>
        <authorList>
            <person name="Buettner E."/>
            <person name="Kellner H."/>
        </authorList>
    </citation>
    <scope>NUCLEOTIDE SEQUENCE [LARGE SCALE GENOMIC DNA]</scope>
    <source>
        <strain evidence="2 3">DSM 108506</strain>
    </source>
</reference>
<feature type="region of interest" description="Disordered" evidence="1">
    <location>
        <begin position="534"/>
        <end position="578"/>
    </location>
</feature>
<protein>
    <recommendedName>
        <fullName evidence="4">Retrotransposon gag domain-containing protein</fullName>
    </recommendedName>
</protein>
<gene>
    <name evidence="2" type="ORF">EUX98_g4613</name>
</gene>
<feature type="compositionally biased region" description="Acidic residues" evidence="1">
    <location>
        <begin position="300"/>
        <end position="313"/>
    </location>
</feature>
<dbReference type="EMBL" id="SGPM01000117">
    <property type="protein sequence ID" value="THH29592.1"/>
    <property type="molecule type" value="Genomic_DNA"/>
</dbReference>
<sequence>MPNTTKTDAPETDHQAVPTMDITPQQQTSTDDVDTLSALLSIDNRRVPAPIPDIDTQIRLADFLPCCAPARSLWKNEQLSARLVSALSLGYDHLRRSSLTDFQSNWLSRNQEMKIFSPEMDLLNELLRAPWKEDKGFGDGMLFIDQLELRRLTGLLDGRRLTASPSFHANNAYLPSLPIWGRDTNDAFMCYSPNDFEILGACFRREVEAFLATLSRQHRFSLPTDGQSNKAHSGGGDSETMAKSRTAAHSAKNTRRVSVDNHHSSSRQAAHSPFTSQYSSTRLNSMFSKPATNTSSGSPDDGDDSDGSSDDSPDDHNHTTGNHGHGRYVAMRRNVAQPPSDALMHHEAHFDFKLKLDVVPTWNGDSDTLAHWIDRVNTISKKSPTVCQQLGTLVPQRLTDDAESWYYSLSNEERNLCEQDWESMRDMIGKFYMNRTWLEKTRRQAMKIYYRDASHPNESPSQYFIRKSKLLSLVYNYTDAKIISEIMDGAPRIWKTLLTARRYRTTRELQNDIKLHEEDLIEFAEHPAFLTRLDNRSHDDASGDGDPSELDNLQSTEPHPSGSSICANTSRVSVSRHA</sequence>
<evidence type="ECO:0000313" key="2">
    <source>
        <dbReference type="EMBL" id="THH29592.1"/>
    </source>
</evidence>